<evidence type="ECO:0008006" key="6">
    <source>
        <dbReference type="Google" id="ProtNLM"/>
    </source>
</evidence>
<name>A0ABX6NBC9_9BACT</name>
<reference evidence="4 5" key="1">
    <citation type="submission" date="2019-04" db="EMBL/GenBank/DDBJ databases">
        <title>Isolation and culture of sulfate reducing bacteria from the cold seep of the South China Sea.</title>
        <authorList>
            <person name="Sun C."/>
            <person name="Liu R."/>
        </authorList>
    </citation>
    <scope>NUCLEOTIDE SEQUENCE [LARGE SCALE GENOMIC DNA]</scope>
    <source>
        <strain evidence="4 5">CS1</strain>
    </source>
</reference>
<evidence type="ECO:0000256" key="2">
    <source>
        <dbReference type="SAM" id="MobiDB-lite"/>
    </source>
</evidence>
<evidence type="ECO:0000313" key="5">
    <source>
        <dbReference type="Proteomes" id="UP000503251"/>
    </source>
</evidence>
<sequence>MRHEHVSKLSARSACAVLAVLLWCAFVSNAQARNTIRWYDDQGNLHTIELSDLGPYEQEIQDKLQGEGNQTPQVDDGAVSQEAPAKSEKLEQQYEAIKAREQQRQDRQRIIREINSIDSQIADVDKQIAETEQQLKYKGNRRAGIVNREGTSIRLWQDILNLRKQLDLLYTKKQTLQNQKEALRQQMPPAP</sequence>
<accession>A0ABX6NBC9</accession>
<dbReference type="EMBL" id="CP039543">
    <property type="protein sequence ID" value="QJT07541.1"/>
    <property type="molecule type" value="Genomic_DNA"/>
</dbReference>
<evidence type="ECO:0000256" key="3">
    <source>
        <dbReference type="SAM" id="SignalP"/>
    </source>
</evidence>
<evidence type="ECO:0000313" key="4">
    <source>
        <dbReference type="EMBL" id="QJT07541.1"/>
    </source>
</evidence>
<keyword evidence="1" id="KW-0175">Coiled coil</keyword>
<feature type="coiled-coil region" evidence="1">
    <location>
        <begin position="159"/>
        <end position="186"/>
    </location>
</feature>
<organism evidence="4 5">
    <name type="scientific">Oceanidesulfovibrio marinus</name>
    <dbReference type="NCBI Taxonomy" id="370038"/>
    <lineage>
        <taxon>Bacteria</taxon>
        <taxon>Pseudomonadati</taxon>
        <taxon>Thermodesulfobacteriota</taxon>
        <taxon>Desulfovibrionia</taxon>
        <taxon>Desulfovibrionales</taxon>
        <taxon>Desulfovibrionaceae</taxon>
        <taxon>Oceanidesulfovibrio</taxon>
    </lineage>
</organism>
<keyword evidence="5" id="KW-1185">Reference proteome</keyword>
<keyword evidence="3" id="KW-0732">Signal</keyword>
<dbReference type="Proteomes" id="UP000503251">
    <property type="component" value="Chromosome"/>
</dbReference>
<gene>
    <name evidence="4" type="ORF">E8L03_00790</name>
</gene>
<dbReference type="RefSeq" id="WP_144304866.1">
    <property type="nucleotide sequence ID" value="NZ_CP039543.1"/>
</dbReference>
<feature type="chain" id="PRO_5047270162" description="DUF4124 domain-containing protein" evidence="3">
    <location>
        <begin position="33"/>
        <end position="191"/>
    </location>
</feature>
<feature type="signal peptide" evidence="3">
    <location>
        <begin position="1"/>
        <end position="32"/>
    </location>
</feature>
<feature type="region of interest" description="Disordered" evidence="2">
    <location>
        <begin position="67"/>
        <end position="89"/>
    </location>
</feature>
<proteinExistence type="predicted"/>
<protein>
    <recommendedName>
        <fullName evidence="6">DUF4124 domain-containing protein</fullName>
    </recommendedName>
</protein>
<evidence type="ECO:0000256" key="1">
    <source>
        <dbReference type="SAM" id="Coils"/>
    </source>
</evidence>